<protein>
    <recommendedName>
        <fullName evidence="8">Cation/H+ exchanger transmembrane domain-containing protein</fullName>
    </recommendedName>
</protein>
<feature type="domain" description="Cation/H+ exchanger transmembrane" evidence="8">
    <location>
        <begin position="130"/>
        <end position="512"/>
    </location>
</feature>
<dbReference type="Proteomes" id="UP000410492">
    <property type="component" value="Unassembled WGS sequence"/>
</dbReference>
<keyword evidence="10" id="KW-1185">Reference proteome</keyword>
<feature type="transmembrane region" description="Helical" evidence="7">
    <location>
        <begin position="422"/>
        <end position="444"/>
    </location>
</feature>
<dbReference type="InterPro" id="IPR006153">
    <property type="entry name" value="Cation/H_exchanger_TM"/>
</dbReference>
<feature type="transmembrane region" description="Helical" evidence="7">
    <location>
        <begin position="266"/>
        <end position="288"/>
    </location>
</feature>
<accession>A0A653BNN2</accession>
<evidence type="ECO:0000313" key="9">
    <source>
        <dbReference type="EMBL" id="VEN37221.1"/>
    </source>
</evidence>
<evidence type="ECO:0000313" key="10">
    <source>
        <dbReference type="Proteomes" id="UP000410492"/>
    </source>
</evidence>
<feature type="transmembrane region" description="Helical" evidence="7">
    <location>
        <begin position="359"/>
        <end position="378"/>
    </location>
</feature>
<name>A0A653BNN2_CALMS</name>
<organism evidence="9 10">
    <name type="scientific">Callosobruchus maculatus</name>
    <name type="common">Southern cowpea weevil</name>
    <name type="synonym">Pulse bruchid</name>
    <dbReference type="NCBI Taxonomy" id="64391"/>
    <lineage>
        <taxon>Eukaryota</taxon>
        <taxon>Metazoa</taxon>
        <taxon>Ecdysozoa</taxon>
        <taxon>Arthropoda</taxon>
        <taxon>Hexapoda</taxon>
        <taxon>Insecta</taxon>
        <taxon>Pterygota</taxon>
        <taxon>Neoptera</taxon>
        <taxon>Endopterygota</taxon>
        <taxon>Coleoptera</taxon>
        <taxon>Polyphaga</taxon>
        <taxon>Cucujiformia</taxon>
        <taxon>Chrysomeloidea</taxon>
        <taxon>Chrysomelidae</taxon>
        <taxon>Bruchinae</taxon>
        <taxon>Bruchini</taxon>
        <taxon>Callosobruchus</taxon>
    </lineage>
</organism>
<feature type="transmembrane region" description="Helical" evidence="7">
    <location>
        <begin position="93"/>
        <end position="111"/>
    </location>
</feature>
<dbReference type="PANTHER" id="PTHR31102:SF1">
    <property type="entry name" value="CATION_H+ EXCHANGER DOMAIN-CONTAINING PROTEIN"/>
    <property type="match status" value="1"/>
</dbReference>
<dbReference type="PANTHER" id="PTHR31102">
    <property type="match status" value="1"/>
</dbReference>
<feature type="transmembrane region" description="Helical" evidence="7">
    <location>
        <begin position="207"/>
        <end position="227"/>
    </location>
</feature>
<dbReference type="GO" id="GO:0016020">
    <property type="term" value="C:membrane"/>
    <property type="evidence" value="ECO:0007669"/>
    <property type="project" value="UniProtKB-SubCell"/>
</dbReference>
<keyword evidence="3 7" id="KW-0812">Transmembrane</keyword>
<keyword evidence="4 7" id="KW-1133">Transmembrane helix</keyword>
<dbReference type="Gene3D" id="1.20.1530.20">
    <property type="match status" value="1"/>
</dbReference>
<feature type="transmembrane region" description="Helical" evidence="7">
    <location>
        <begin position="233"/>
        <end position="254"/>
    </location>
</feature>
<evidence type="ECO:0000259" key="8">
    <source>
        <dbReference type="Pfam" id="PF00999"/>
    </source>
</evidence>
<reference evidence="9 10" key="1">
    <citation type="submission" date="2019-01" db="EMBL/GenBank/DDBJ databases">
        <authorList>
            <person name="Sayadi A."/>
        </authorList>
    </citation>
    <scope>NUCLEOTIDE SEQUENCE [LARGE SCALE GENOMIC DNA]</scope>
</reference>
<evidence type="ECO:0000256" key="1">
    <source>
        <dbReference type="ARBA" id="ARBA00004141"/>
    </source>
</evidence>
<comment type="subcellular location">
    <subcellularLocation>
        <location evidence="1">Membrane</location>
        <topology evidence="1">Multi-pass membrane protein</topology>
    </subcellularLocation>
</comment>
<comment type="similarity">
    <text evidence="2">Belongs to the monovalent cation:proton antiporter 1 (CPA1) transporter (TC 2.A.36) family.</text>
</comment>
<feature type="transmembrane region" description="Helical" evidence="7">
    <location>
        <begin position="334"/>
        <end position="353"/>
    </location>
</feature>
<feature type="compositionally biased region" description="Acidic residues" evidence="6">
    <location>
        <begin position="548"/>
        <end position="559"/>
    </location>
</feature>
<dbReference type="EMBL" id="CAACVG010003137">
    <property type="protein sequence ID" value="VEN37221.1"/>
    <property type="molecule type" value="Genomic_DNA"/>
</dbReference>
<feature type="region of interest" description="Disordered" evidence="6">
    <location>
        <begin position="548"/>
        <end position="575"/>
    </location>
</feature>
<dbReference type="InterPro" id="IPR038770">
    <property type="entry name" value="Na+/solute_symporter_sf"/>
</dbReference>
<dbReference type="GO" id="GO:1902600">
    <property type="term" value="P:proton transmembrane transport"/>
    <property type="evidence" value="ECO:0007669"/>
    <property type="project" value="InterPro"/>
</dbReference>
<dbReference type="AlphaFoldDB" id="A0A653BNN2"/>
<dbReference type="InterPro" id="IPR051843">
    <property type="entry name" value="CPA1_transporter"/>
</dbReference>
<proteinExistence type="inferred from homology"/>
<evidence type="ECO:0000256" key="2">
    <source>
        <dbReference type="ARBA" id="ARBA00007367"/>
    </source>
</evidence>
<feature type="transmembrane region" description="Helical" evidence="7">
    <location>
        <begin position="123"/>
        <end position="148"/>
    </location>
</feature>
<evidence type="ECO:0000256" key="6">
    <source>
        <dbReference type="SAM" id="MobiDB-lite"/>
    </source>
</evidence>
<gene>
    <name evidence="9" type="ORF">CALMAC_LOCUS2555</name>
</gene>
<evidence type="ECO:0000256" key="3">
    <source>
        <dbReference type="ARBA" id="ARBA00022692"/>
    </source>
</evidence>
<dbReference type="GO" id="GO:0015297">
    <property type="term" value="F:antiporter activity"/>
    <property type="evidence" value="ECO:0007669"/>
    <property type="project" value="InterPro"/>
</dbReference>
<sequence length="575" mass="63076">MTTPHITITTCPTNEKQNGDPNLLSIPDSIYTKIPYTEEEDEANDVSSSWWYQFFLKCNYEDHDVTKPSWQPKLWPKLCPHPYCPTYRQVARVLAMAFIGIFSWSILYAIVGEHAAPPNGKLFQLILLSISAHFSGWLVSLTTLPNLVGMLAVGMLFQNTNIVNIDEQFTEITNELSRIALVVILVRAGLDLDPDAMRRLKYNVLKLSLIPWTVEATTVTVLSKFLLEIPWMYAVLLGTIVAAVAPAVVVPCLFRLRSKGYGVVKGIPTLIIAVASIGDSTSVAIFGVVKSIMFSETTLVNTILLGPLSVLGGVAFGVIWGTLCSCIPEKGDPFVGPLRVLMLLAGGMLAVFASEMLGYGGAGPLGCVIAAFVALSYWTQQGWHIEDNPASTAFEIFWRIFQPILFSIAGARIKFHELDTNVVLTGCTVVIIGVVVRLAATTVVGIGCKLNLKEKVFVGIAWMCKAIVQAALGPVALSMVSHDSEEYKYAEKVLTTCVLSIIITVPTGALLTTILGPRFLTKTKQPKMTALEIKRRYSRRPSIRDISIIEEDEEDSDADSEVKEKLDDVKEEEDV</sequence>
<evidence type="ECO:0000256" key="4">
    <source>
        <dbReference type="ARBA" id="ARBA00022989"/>
    </source>
</evidence>
<evidence type="ECO:0000256" key="5">
    <source>
        <dbReference type="ARBA" id="ARBA00023136"/>
    </source>
</evidence>
<evidence type="ECO:0000256" key="7">
    <source>
        <dbReference type="SAM" id="Phobius"/>
    </source>
</evidence>
<dbReference type="OrthoDB" id="423807at2759"/>
<dbReference type="Pfam" id="PF00999">
    <property type="entry name" value="Na_H_Exchanger"/>
    <property type="match status" value="1"/>
</dbReference>
<keyword evidence="5 7" id="KW-0472">Membrane</keyword>
<feature type="transmembrane region" description="Helical" evidence="7">
    <location>
        <begin position="456"/>
        <end position="481"/>
    </location>
</feature>
<feature type="transmembrane region" description="Helical" evidence="7">
    <location>
        <begin position="493"/>
        <end position="515"/>
    </location>
</feature>
<feature type="transmembrane region" description="Helical" evidence="7">
    <location>
        <begin position="308"/>
        <end position="327"/>
    </location>
</feature>